<dbReference type="GO" id="GO:0030077">
    <property type="term" value="C:plasma membrane light-harvesting complex"/>
    <property type="evidence" value="ECO:0007669"/>
    <property type="project" value="InterPro"/>
</dbReference>
<dbReference type="AlphaFoldDB" id="A0AAW6TTJ6"/>
<dbReference type="SUPFAM" id="SSF50346">
    <property type="entry name" value="PRC-barrel domain"/>
    <property type="match status" value="2"/>
</dbReference>
<dbReference type="InterPro" id="IPR027275">
    <property type="entry name" value="PRC-brl_dom"/>
</dbReference>
<evidence type="ECO:0000313" key="2">
    <source>
        <dbReference type="EMBL" id="MDI6449031.1"/>
    </source>
</evidence>
<accession>A0AAW6TTJ6</accession>
<dbReference type="InterPro" id="IPR014747">
    <property type="entry name" value="Bac_photo_RC_H_C"/>
</dbReference>
<comment type="caution">
    <text evidence="2">The sequence shown here is derived from an EMBL/GenBank/DDBJ whole genome shotgun (WGS) entry which is preliminary data.</text>
</comment>
<evidence type="ECO:0000313" key="3">
    <source>
        <dbReference type="Proteomes" id="UP001431776"/>
    </source>
</evidence>
<dbReference type="InterPro" id="IPR011033">
    <property type="entry name" value="PRC_barrel-like_sf"/>
</dbReference>
<evidence type="ECO:0000259" key="1">
    <source>
        <dbReference type="Pfam" id="PF05239"/>
    </source>
</evidence>
<sequence>MLRSLRGLRDYAIGATDDEIGKVHSFLFDGRTWCIRYLVADTGRWLPGRKVLIAVSALGRPNWPDHIFPVALTKEQVKNAPDIDTDKPVSRQREIELHQHYGWAPYWGLGYGVPAGGVPLPPPVDPDDAKAATKGDPHLRSTREVTGYRIHASDGEIGRVEDFIASDENWIIRYLVVDTRKWLPGRTVLIPPDWAREIRWDDQAVHVDVAKEKVRNAPAYDSSAGVNREYEIQMYDYYGRPNYWP</sequence>
<dbReference type="Proteomes" id="UP001431776">
    <property type="component" value="Unassembled WGS sequence"/>
</dbReference>
<organism evidence="2 3">
    <name type="scientific">Anaerobaca lacustris</name>
    <dbReference type="NCBI Taxonomy" id="3044600"/>
    <lineage>
        <taxon>Bacteria</taxon>
        <taxon>Pseudomonadati</taxon>
        <taxon>Planctomycetota</taxon>
        <taxon>Phycisphaerae</taxon>
        <taxon>Sedimentisphaerales</taxon>
        <taxon>Anaerobacaceae</taxon>
        <taxon>Anaerobaca</taxon>
    </lineage>
</organism>
<dbReference type="RefSeq" id="WP_349244440.1">
    <property type="nucleotide sequence ID" value="NZ_JASCXX010000008.1"/>
</dbReference>
<feature type="domain" description="PRC-barrel" evidence="1">
    <location>
        <begin position="150"/>
        <end position="213"/>
    </location>
</feature>
<proteinExistence type="predicted"/>
<dbReference type="Gene3D" id="3.90.50.10">
    <property type="entry name" value="Photosynthetic Reaction Center, subunit H, domain 2"/>
    <property type="match status" value="2"/>
</dbReference>
<protein>
    <submittedName>
        <fullName evidence="2">PRC-barrel domain-containing protein</fullName>
    </submittedName>
</protein>
<dbReference type="EMBL" id="JASCXX010000008">
    <property type="protein sequence ID" value="MDI6449031.1"/>
    <property type="molecule type" value="Genomic_DNA"/>
</dbReference>
<gene>
    <name evidence="2" type="ORF">QJ522_08250</name>
</gene>
<reference evidence="2" key="1">
    <citation type="submission" date="2023-05" db="EMBL/GenBank/DDBJ databases">
        <title>Anaerotaeda fermentans gen. nov., sp. nov., a novel anaerobic planctomycete of the new family within the order Sedimentisphaerales isolated from Taman Peninsula, Russia.</title>
        <authorList>
            <person name="Khomyakova M.A."/>
            <person name="Merkel A.Y."/>
            <person name="Slobodkin A.I."/>
        </authorList>
    </citation>
    <scope>NUCLEOTIDE SEQUENCE</scope>
    <source>
        <strain evidence="2">M17dextr</strain>
    </source>
</reference>
<keyword evidence="3" id="KW-1185">Reference proteome</keyword>
<dbReference type="Pfam" id="PF05239">
    <property type="entry name" value="PRC"/>
    <property type="match status" value="1"/>
</dbReference>
<dbReference type="GO" id="GO:0019684">
    <property type="term" value="P:photosynthesis, light reaction"/>
    <property type="evidence" value="ECO:0007669"/>
    <property type="project" value="InterPro"/>
</dbReference>
<name>A0AAW6TTJ6_9BACT</name>